<dbReference type="RefSeq" id="WP_058647394.1">
    <property type="nucleotide sequence ID" value="NZ_CAXOHC010000023.1"/>
</dbReference>
<reference evidence="1" key="1">
    <citation type="submission" date="2020-02" db="EMBL/GenBank/DDBJ databases">
        <title>WGS of Carbapenem-Resistant Entrobacteriaceae.</title>
        <authorList>
            <person name="Tokajian S."/>
            <person name="El Chaar M."/>
            <person name="El Khoury M."/>
        </authorList>
    </citation>
    <scope>NUCLEOTIDE SEQUENCE</scope>
    <source>
        <strain evidence="1">EHM_24</strain>
    </source>
</reference>
<dbReference type="EMBL" id="JAAJSZ010000001">
    <property type="protein sequence ID" value="NGE57574.1"/>
    <property type="molecule type" value="Genomic_DNA"/>
</dbReference>
<accession>A0A6G4LAY0</accession>
<organism evidence="1">
    <name type="scientific">Enterobacter hormaechei</name>
    <dbReference type="NCBI Taxonomy" id="158836"/>
    <lineage>
        <taxon>Bacteria</taxon>
        <taxon>Pseudomonadati</taxon>
        <taxon>Pseudomonadota</taxon>
        <taxon>Gammaproteobacteria</taxon>
        <taxon>Enterobacterales</taxon>
        <taxon>Enterobacteriaceae</taxon>
        <taxon>Enterobacter</taxon>
        <taxon>Enterobacter cloacae complex</taxon>
    </lineage>
</organism>
<gene>
    <name evidence="1" type="ORF">G5638_00170</name>
</gene>
<evidence type="ECO:0000313" key="1">
    <source>
        <dbReference type="EMBL" id="NGE57574.1"/>
    </source>
</evidence>
<comment type="caution">
    <text evidence="1">The sequence shown here is derived from an EMBL/GenBank/DDBJ whole genome shotgun (WGS) entry which is preliminary data.</text>
</comment>
<name>A0A6G4LAY0_9ENTR</name>
<dbReference type="AlphaFoldDB" id="A0A6G4LAY0"/>
<protein>
    <submittedName>
        <fullName evidence="1">Uncharacterized protein</fullName>
    </submittedName>
</protein>
<proteinExistence type="predicted"/>
<sequence>MSQTPIDMVTLARRIEALENAFTVALHSISTALPSVKSDVIENLNRHAQSYEGKDSYIVSTSRSLVERIEGFNPTIKG</sequence>